<comment type="caution">
    <text evidence="1">The sequence shown here is derived from an EMBL/GenBank/DDBJ whole genome shotgun (WGS) entry which is preliminary data.</text>
</comment>
<dbReference type="PANTHER" id="PTHR43394:SF1">
    <property type="entry name" value="ATP-BINDING CASSETTE SUB-FAMILY B MEMBER 10, MITOCHONDRIAL"/>
    <property type="match status" value="1"/>
</dbReference>
<dbReference type="Gene3D" id="3.40.50.300">
    <property type="entry name" value="P-loop containing nucleotide triphosphate hydrolases"/>
    <property type="match status" value="1"/>
</dbReference>
<dbReference type="InterPro" id="IPR039421">
    <property type="entry name" value="Type_1_exporter"/>
</dbReference>
<dbReference type="InterPro" id="IPR027417">
    <property type="entry name" value="P-loop_NTPase"/>
</dbReference>
<name>A0ABV7YSF8_9ACTN</name>
<dbReference type="SUPFAM" id="SSF52540">
    <property type="entry name" value="P-loop containing nucleoside triphosphate hydrolases"/>
    <property type="match status" value="1"/>
</dbReference>
<proteinExistence type="predicted"/>
<dbReference type="Proteomes" id="UP001595699">
    <property type="component" value="Unassembled WGS sequence"/>
</dbReference>
<accession>A0ABV7YSF8</accession>
<organism evidence="1 2">
    <name type="scientific">Tenggerimyces flavus</name>
    <dbReference type="NCBI Taxonomy" id="1708749"/>
    <lineage>
        <taxon>Bacteria</taxon>
        <taxon>Bacillati</taxon>
        <taxon>Actinomycetota</taxon>
        <taxon>Actinomycetes</taxon>
        <taxon>Propionibacteriales</taxon>
        <taxon>Nocardioidaceae</taxon>
        <taxon>Tenggerimyces</taxon>
    </lineage>
</organism>
<dbReference type="EMBL" id="JBHRZH010000061">
    <property type="protein sequence ID" value="MFC3766830.1"/>
    <property type="molecule type" value="Genomic_DNA"/>
</dbReference>
<evidence type="ECO:0000313" key="1">
    <source>
        <dbReference type="EMBL" id="MFC3766830.1"/>
    </source>
</evidence>
<protein>
    <recommendedName>
        <fullName evidence="3">p-glycoprotein</fullName>
    </recommendedName>
</protein>
<dbReference type="RefSeq" id="WP_205116230.1">
    <property type="nucleotide sequence ID" value="NZ_JAFBCM010000001.1"/>
</dbReference>
<dbReference type="PANTHER" id="PTHR43394">
    <property type="entry name" value="ATP-DEPENDENT PERMEASE MDL1, MITOCHONDRIAL"/>
    <property type="match status" value="1"/>
</dbReference>
<reference evidence="2" key="1">
    <citation type="journal article" date="2019" name="Int. J. Syst. Evol. Microbiol.">
        <title>The Global Catalogue of Microorganisms (GCM) 10K type strain sequencing project: providing services to taxonomists for standard genome sequencing and annotation.</title>
        <authorList>
            <consortium name="The Broad Institute Genomics Platform"/>
            <consortium name="The Broad Institute Genome Sequencing Center for Infectious Disease"/>
            <person name="Wu L."/>
            <person name="Ma J."/>
        </authorList>
    </citation>
    <scope>NUCLEOTIDE SEQUENCE [LARGE SCALE GENOMIC DNA]</scope>
    <source>
        <strain evidence="2">CGMCC 4.7241</strain>
    </source>
</reference>
<evidence type="ECO:0000313" key="2">
    <source>
        <dbReference type="Proteomes" id="UP001595699"/>
    </source>
</evidence>
<sequence>MLVSHRFSTVRSADLVLVIDDGRVTERGNHAELVASGGLYAELYTLQARSYR</sequence>
<evidence type="ECO:0008006" key="3">
    <source>
        <dbReference type="Google" id="ProtNLM"/>
    </source>
</evidence>
<keyword evidence="2" id="KW-1185">Reference proteome</keyword>
<gene>
    <name evidence="1" type="ORF">ACFOUW_38800</name>
</gene>